<name>A0A0K8MKL1_9LACO</name>
<evidence type="ECO:0000256" key="1">
    <source>
        <dbReference type="HAMAP-Rule" id="MF_01054"/>
    </source>
</evidence>
<dbReference type="SUPFAM" id="SSF55021">
    <property type="entry name" value="ACT-like"/>
    <property type="match status" value="1"/>
</dbReference>
<organism evidence="3 4">
    <name type="scientific">Fructobacillus ficulneus</name>
    <dbReference type="NCBI Taxonomy" id="157463"/>
    <lineage>
        <taxon>Bacteria</taxon>
        <taxon>Bacillati</taxon>
        <taxon>Bacillota</taxon>
        <taxon>Bacilli</taxon>
        <taxon>Lactobacillales</taxon>
        <taxon>Lactobacillaceae</taxon>
        <taxon>Fructobacillus</taxon>
    </lineage>
</organism>
<protein>
    <recommendedName>
        <fullName evidence="1">UPF0237 protein FFIC_284520</fullName>
    </recommendedName>
</protein>
<dbReference type="InterPro" id="IPR022986">
    <property type="entry name" value="UPF0237_ACT"/>
</dbReference>
<dbReference type="InterPro" id="IPR002912">
    <property type="entry name" value="ACT_dom"/>
</dbReference>
<dbReference type="InterPro" id="IPR045865">
    <property type="entry name" value="ACT-like_dom_sf"/>
</dbReference>
<dbReference type="OrthoDB" id="9803078at2"/>
<keyword evidence="4" id="KW-1185">Reference proteome</keyword>
<dbReference type="PANTHER" id="PTHR34875">
    <property type="entry name" value="UPF0237 PROTEIN MJ1558"/>
    <property type="match status" value="1"/>
</dbReference>
<dbReference type="Proteomes" id="UP000253891">
    <property type="component" value="Unassembled WGS sequence"/>
</dbReference>
<dbReference type="STRING" id="157463.GCA_001047075_01319"/>
<dbReference type="RefSeq" id="WP_061993724.1">
    <property type="nucleotide sequence ID" value="NZ_DF968005.1"/>
</dbReference>
<dbReference type="PROSITE" id="PS51671">
    <property type="entry name" value="ACT"/>
    <property type="match status" value="1"/>
</dbReference>
<dbReference type="EMBL" id="DF968005">
    <property type="protein sequence ID" value="GAP00435.1"/>
    <property type="molecule type" value="Genomic_DNA"/>
</dbReference>
<accession>A0A0K8MKL1</accession>
<dbReference type="HAMAP" id="MF_01054">
    <property type="entry name" value="UPF0237"/>
    <property type="match status" value="1"/>
</dbReference>
<reference evidence="3 4" key="1">
    <citation type="journal article" date="2015" name="BMC Genomics">
        <title>Comparative genomics of Fructobacillus spp. and Leuconostoc spp. reveals niche-specific evolution of Fructobacillus spp.</title>
        <authorList>
            <person name="Endo A."/>
            <person name="Tanizawa Y."/>
            <person name="Tanaka N."/>
            <person name="Maeno S."/>
            <person name="Kumar H."/>
            <person name="Shiwa Y."/>
            <person name="Okada S."/>
            <person name="Yoshikawa H."/>
            <person name="Dicks L."/>
            <person name="Nakagawa J."/>
            <person name="Arita M."/>
        </authorList>
    </citation>
    <scope>NUCLEOTIDE SEQUENCE [LARGE SCALE GENOMIC DNA]</scope>
    <source>
        <strain evidence="3 4">JCM 12225</strain>
    </source>
</reference>
<dbReference type="Pfam" id="PF13740">
    <property type="entry name" value="ACT_6"/>
    <property type="match status" value="1"/>
</dbReference>
<dbReference type="AlphaFoldDB" id="A0A0K8MKL1"/>
<feature type="domain" description="ACT" evidence="2">
    <location>
        <begin position="5"/>
        <end position="78"/>
    </location>
</feature>
<dbReference type="PANTHER" id="PTHR34875:SF6">
    <property type="entry name" value="UPF0237 PROTEIN MJ1558"/>
    <property type="match status" value="1"/>
</dbReference>
<gene>
    <name evidence="3" type="ORF">FFIC_284520</name>
</gene>
<dbReference type="Gene3D" id="3.30.70.260">
    <property type="match status" value="1"/>
</dbReference>
<sequence>MIKAVVTVVGQDQTGIVAGVATVLSNHGVNILDMSQTIMSQTFTMSMLVGIDEADDFNEVYAALKEEGSRLGVTIHIQREEIFDTMAHI</sequence>
<proteinExistence type="inferred from homology"/>
<dbReference type="CDD" id="cd04872">
    <property type="entry name" value="ACT_1ZPV"/>
    <property type="match status" value="1"/>
</dbReference>
<comment type="similarity">
    <text evidence="1">Belongs to the UPF0237 family.</text>
</comment>
<evidence type="ECO:0000313" key="3">
    <source>
        <dbReference type="EMBL" id="GAP00435.1"/>
    </source>
</evidence>
<evidence type="ECO:0000259" key="2">
    <source>
        <dbReference type="PROSITE" id="PS51671"/>
    </source>
</evidence>
<dbReference type="NCBIfam" id="NF001220">
    <property type="entry name" value="PRK00194.1"/>
    <property type="match status" value="1"/>
</dbReference>
<evidence type="ECO:0000313" key="4">
    <source>
        <dbReference type="Proteomes" id="UP000253891"/>
    </source>
</evidence>
<dbReference type="InterPro" id="IPR050990">
    <property type="entry name" value="UPF0237/GcvR_regulator"/>
</dbReference>